<evidence type="ECO:0000313" key="2">
    <source>
        <dbReference type="Proteomes" id="UP000276133"/>
    </source>
</evidence>
<gene>
    <name evidence="1" type="ORF">BpHYR1_001694</name>
</gene>
<proteinExistence type="predicted"/>
<reference evidence="1 2" key="1">
    <citation type="journal article" date="2018" name="Sci. Rep.">
        <title>Genomic signatures of local adaptation to the degree of environmental predictability in rotifers.</title>
        <authorList>
            <person name="Franch-Gras L."/>
            <person name="Hahn C."/>
            <person name="Garcia-Roger E.M."/>
            <person name="Carmona M.J."/>
            <person name="Serra M."/>
            <person name="Gomez A."/>
        </authorList>
    </citation>
    <scope>NUCLEOTIDE SEQUENCE [LARGE SCALE GENOMIC DNA]</scope>
    <source>
        <strain evidence="1">HYR1</strain>
    </source>
</reference>
<keyword evidence="2" id="KW-1185">Reference proteome</keyword>
<sequence>MSPRRNQKKKKIQNDFLENIKKRKYQIPNFDKKRLRTLGVHTSGLLRLSLFYWSMIYQSSLQLYYTISSLSCLNVVYRQYSNLKLQFITTRYEDLNFFQTSQNDSFGASKKAYFQSGPSLLS</sequence>
<evidence type="ECO:0000313" key="1">
    <source>
        <dbReference type="EMBL" id="RNA41269.1"/>
    </source>
</evidence>
<comment type="caution">
    <text evidence="1">The sequence shown here is derived from an EMBL/GenBank/DDBJ whole genome shotgun (WGS) entry which is preliminary data.</text>
</comment>
<accession>A0A3M7T047</accession>
<name>A0A3M7T047_BRAPC</name>
<organism evidence="1 2">
    <name type="scientific">Brachionus plicatilis</name>
    <name type="common">Marine rotifer</name>
    <name type="synonym">Brachionus muelleri</name>
    <dbReference type="NCBI Taxonomy" id="10195"/>
    <lineage>
        <taxon>Eukaryota</taxon>
        <taxon>Metazoa</taxon>
        <taxon>Spiralia</taxon>
        <taxon>Gnathifera</taxon>
        <taxon>Rotifera</taxon>
        <taxon>Eurotatoria</taxon>
        <taxon>Monogononta</taxon>
        <taxon>Pseudotrocha</taxon>
        <taxon>Ploima</taxon>
        <taxon>Brachionidae</taxon>
        <taxon>Brachionus</taxon>
    </lineage>
</organism>
<dbReference type="Proteomes" id="UP000276133">
    <property type="component" value="Unassembled WGS sequence"/>
</dbReference>
<dbReference type="EMBL" id="REGN01000526">
    <property type="protein sequence ID" value="RNA41269.1"/>
    <property type="molecule type" value="Genomic_DNA"/>
</dbReference>
<protein>
    <submittedName>
        <fullName evidence="1">Uncharacterized protein</fullName>
    </submittedName>
</protein>
<dbReference type="AlphaFoldDB" id="A0A3M7T047"/>